<comment type="caution">
    <text evidence="1">The sequence shown here is derived from an EMBL/GenBank/DDBJ whole genome shotgun (WGS) entry which is preliminary data.</text>
</comment>
<evidence type="ECO:0000313" key="1">
    <source>
        <dbReference type="EMBL" id="MBI3539533.1"/>
    </source>
</evidence>
<reference evidence="1" key="1">
    <citation type="submission" date="2020-07" db="EMBL/GenBank/DDBJ databases">
        <title>Huge and variable diversity of episymbiotic CPR bacteria and DPANN archaea in groundwater ecosystems.</title>
        <authorList>
            <person name="He C.Y."/>
            <person name="Keren R."/>
            <person name="Whittaker M."/>
            <person name="Farag I.F."/>
            <person name="Doudna J."/>
            <person name="Cate J.H.D."/>
            <person name="Banfield J.F."/>
        </authorList>
    </citation>
    <scope>NUCLEOTIDE SEQUENCE</scope>
    <source>
        <strain evidence="1">NC_groundwater_928_Pr1_S-0.2um_72_17</strain>
    </source>
</reference>
<protein>
    <submittedName>
        <fullName evidence="1">Uncharacterized protein</fullName>
    </submittedName>
</protein>
<dbReference type="Proteomes" id="UP000807850">
    <property type="component" value="Unassembled WGS sequence"/>
</dbReference>
<evidence type="ECO:0000313" key="2">
    <source>
        <dbReference type="Proteomes" id="UP000807850"/>
    </source>
</evidence>
<organism evidence="1 2">
    <name type="scientific">Eiseniibacteriota bacterium</name>
    <dbReference type="NCBI Taxonomy" id="2212470"/>
    <lineage>
        <taxon>Bacteria</taxon>
        <taxon>Candidatus Eiseniibacteriota</taxon>
    </lineage>
</organism>
<gene>
    <name evidence="1" type="ORF">HY076_04615</name>
</gene>
<name>A0A9D6L5Z4_UNCEI</name>
<proteinExistence type="predicted"/>
<accession>A0A9D6L5Z4</accession>
<sequence length="252" mass="26017">MTDRDARVLECCMDAARRVASPLLLGGMWIALLSAAGCHDAAAPQQDARRGAATADPCAVEPLEAFDASIDGGGGIPAASFAGRVAEISPTDGFGRTTYRIVESGGAEHHLVLRDEGPSPVRVNGSYDFHIERVAGTPGASALLVRDGQGLVFAGASDDGIGAHVLAAGVEGFTLRLDPVSCASRGSGDCYRAAINRALAVGHNGAAASLYPRDEADLGAYHVRCLIAQQIEYAGCPDFALHGVSFTITRVK</sequence>
<dbReference type="AlphaFoldDB" id="A0A9D6L5Z4"/>
<dbReference type="EMBL" id="JACQAY010000142">
    <property type="protein sequence ID" value="MBI3539533.1"/>
    <property type="molecule type" value="Genomic_DNA"/>
</dbReference>